<sequence>MGTKMIVDPSPTSSAAGALRGVLTLRNQDGGFDRYYQRRRSYRLSDRHERHGSVRLASPQRKYCRIRRGPTGPLAPPACARAQGDETNSVAFSIDRKTALGVCLPNLGYLDSPLPDYDDVLGDHPAAADVIFCTVGTGAPLFSAHPVLGMGRGRKPLQSAVGSWQSDILELDPGLLNHVGTTEDGFRRDERPGSSIIVDDRDGGLLHSGEIGQSQLGQPDIVEVGQVQQLRTGTTSAQLHSWMEDGLLVY</sequence>
<evidence type="ECO:0000313" key="2">
    <source>
        <dbReference type="Proteomes" id="UP001465668"/>
    </source>
</evidence>
<reference evidence="1 2" key="1">
    <citation type="submission" date="2024-02" db="EMBL/GenBank/DDBJ databases">
        <title>First draft genome assembly of two strains of Seiridium cardinale.</title>
        <authorList>
            <person name="Emiliani G."/>
            <person name="Scali E."/>
        </authorList>
    </citation>
    <scope>NUCLEOTIDE SEQUENCE [LARGE SCALE GENOMIC DNA]</scope>
    <source>
        <strain evidence="1 2">BM-138-000479</strain>
    </source>
</reference>
<evidence type="ECO:0000313" key="1">
    <source>
        <dbReference type="EMBL" id="KAK9775265.1"/>
    </source>
</evidence>
<proteinExistence type="predicted"/>
<dbReference type="Proteomes" id="UP001465668">
    <property type="component" value="Unassembled WGS sequence"/>
</dbReference>
<protein>
    <submittedName>
        <fullName evidence="1">Quinate/shikimate 5-dehydrogenase/glutamyl-tRNA reductase domain-containing protein</fullName>
    </submittedName>
</protein>
<accession>A0ABR2XNM5</accession>
<name>A0ABR2XNM5_9PEZI</name>
<gene>
    <name evidence="1" type="ORF">SCAR479_07941</name>
</gene>
<organism evidence="1 2">
    <name type="scientific">Seiridium cardinale</name>
    <dbReference type="NCBI Taxonomy" id="138064"/>
    <lineage>
        <taxon>Eukaryota</taxon>
        <taxon>Fungi</taxon>
        <taxon>Dikarya</taxon>
        <taxon>Ascomycota</taxon>
        <taxon>Pezizomycotina</taxon>
        <taxon>Sordariomycetes</taxon>
        <taxon>Xylariomycetidae</taxon>
        <taxon>Amphisphaeriales</taxon>
        <taxon>Sporocadaceae</taxon>
        <taxon>Seiridium</taxon>
    </lineage>
</organism>
<dbReference type="Gene3D" id="3.40.50.720">
    <property type="entry name" value="NAD(P)-binding Rossmann-like Domain"/>
    <property type="match status" value="1"/>
</dbReference>
<dbReference type="EMBL" id="JARVKM010000035">
    <property type="protein sequence ID" value="KAK9775265.1"/>
    <property type="molecule type" value="Genomic_DNA"/>
</dbReference>
<keyword evidence="2" id="KW-1185">Reference proteome</keyword>
<comment type="caution">
    <text evidence="1">The sequence shown here is derived from an EMBL/GenBank/DDBJ whole genome shotgun (WGS) entry which is preliminary data.</text>
</comment>